<organism evidence="2 3">
    <name type="scientific">Flavobacterium litorale</name>
    <dbReference type="NCBI Taxonomy" id="2856519"/>
    <lineage>
        <taxon>Bacteria</taxon>
        <taxon>Pseudomonadati</taxon>
        <taxon>Bacteroidota</taxon>
        <taxon>Flavobacteriia</taxon>
        <taxon>Flavobacteriales</taxon>
        <taxon>Flavobacteriaceae</taxon>
        <taxon>Flavobacterium</taxon>
    </lineage>
</organism>
<dbReference type="EMBL" id="CP080429">
    <property type="protein sequence ID" value="QYJ68479.1"/>
    <property type="molecule type" value="Genomic_DNA"/>
</dbReference>
<gene>
    <name evidence="2" type="ORF">K1I41_00935</name>
</gene>
<reference evidence="2 3" key="1">
    <citation type="submission" date="2021-07" db="EMBL/GenBank/DDBJ databases">
        <title>Flavobacterium WSW3-B6 sp.nov, isolated from seaweed.</title>
        <authorList>
            <person name="Muhammad N."/>
            <person name="Ho H."/>
            <person name="Lee Y.-J."/>
            <person name="Nguyen T."/>
            <person name="Ho J."/>
            <person name="Kim S.-G."/>
        </authorList>
    </citation>
    <scope>NUCLEOTIDE SEQUENCE [LARGE SCALE GENOMIC DNA]</scope>
    <source>
        <strain evidence="2 3">WSW3-B6</strain>
    </source>
</reference>
<protein>
    <submittedName>
        <fullName evidence="2">Uncharacterized protein</fullName>
    </submittedName>
</protein>
<feature type="region of interest" description="Disordered" evidence="1">
    <location>
        <begin position="1"/>
        <end position="34"/>
    </location>
</feature>
<feature type="compositionally biased region" description="Basic and acidic residues" evidence="1">
    <location>
        <begin position="1"/>
        <end position="17"/>
    </location>
</feature>
<evidence type="ECO:0000256" key="1">
    <source>
        <dbReference type="SAM" id="MobiDB-lite"/>
    </source>
</evidence>
<sequence>MSINNEKKMKEHNKEHQNATVGNSETKEEIPYDAAAPLNPKELATFPKQEEIEDPNPEEDHEAHLASKVKSPVRNGRNITNTGTMPDENGFL</sequence>
<feature type="region of interest" description="Disordered" evidence="1">
    <location>
        <begin position="47"/>
        <end position="92"/>
    </location>
</feature>
<evidence type="ECO:0000313" key="2">
    <source>
        <dbReference type="EMBL" id="QYJ68479.1"/>
    </source>
</evidence>
<dbReference type="RefSeq" id="WP_220640819.1">
    <property type="nucleotide sequence ID" value="NZ_CP080429.1"/>
</dbReference>
<accession>A0ABX8V6L4</accession>
<proteinExistence type="predicted"/>
<keyword evidence="3" id="KW-1185">Reference proteome</keyword>
<evidence type="ECO:0000313" key="3">
    <source>
        <dbReference type="Proteomes" id="UP000825381"/>
    </source>
</evidence>
<name>A0ABX8V6L4_9FLAO</name>
<dbReference type="Proteomes" id="UP000825381">
    <property type="component" value="Chromosome"/>
</dbReference>
<feature type="compositionally biased region" description="Acidic residues" evidence="1">
    <location>
        <begin position="51"/>
        <end position="60"/>
    </location>
</feature>